<dbReference type="OrthoDB" id="10527732at2759"/>
<gene>
    <name evidence="2" type="ORF">AVEN_216458_1</name>
</gene>
<sequence>MKFCNRSLAAVVFSLVLSVVCLSLQLSDFLSRSRKEILKREEDIGSLVRRDLSIYLLEIDIRNRKQGSEEIFWGMEGGPRKVIPAVANLPKCVKDSVSASLEAPRLFDTT</sequence>
<dbReference type="EMBL" id="BGPR01000091">
    <property type="protein sequence ID" value="GBL93105.1"/>
    <property type="molecule type" value="Genomic_DNA"/>
</dbReference>
<dbReference type="AlphaFoldDB" id="A0A4Y2BNU0"/>
<keyword evidence="1" id="KW-0732">Signal</keyword>
<organism evidence="2 3">
    <name type="scientific">Araneus ventricosus</name>
    <name type="common">Orbweaver spider</name>
    <name type="synonym">Epeira ventricosa</name>
    <dbReference type="NCBI Taxonomy" id="182803"/>
    <lineage>
        <taxon>Eukaryota</taxon>
        <taxon>Metazoa</taxon>
        <taxon>Ecdysozoa</taxon>
        <taxon>Arthropoda</taxon>
        <taxon>Chelicerata</taxon>
        <taxon>Arachnida</taxon>
        <taxon>Araneae</taxon>
        <taxon>Araneomorphae</taxon>
        <taxon>Entelegynae</taxon>
        <taxon>Araneoidea</taxon>
        <taxon>Araneidae</taxon>
        <taxon>Araneus</taxon>
    </lineage>
</organism>
<comment type="caution">
    <text evidence="2">The sequence shown here is derived from an EMBL/GenBank/DDBJ whole genome shotgun (WGS) entry which is preliminary data.</text>
</comment>
<accession>A0A4Y2BNU0</accession>
<name>A0A4Y2BNU0_ARAVE</name>
<keyword evidence="3" id="KW-1185">Reference proteome</keyword>
<protein>
    <submittedName>
        <fullName evidence="2">Uncharacterized protein</fullName>
    </submittedName>
</protein>
<proteinExistence type="predicted"/>
<evidence type="ECO:0000256" key="1">
    <source>
        <dbReference type="SAM" id="SignalP"/>
    </source>
</evidence>
<reference evidence="2 3" key="1">
    <citation type="journal article" date="2019" name="Sci. Rep.">
        <title>Orb-weaving spider Araneus ventricosus genome elucidates the spidroin gene catalogue.</title>
        <authorList>
            <person name="Kono N."/>
            <person name="Nakamura H."/>
            <person name="Ohtoshi R."/>
            <person name="Moran D.A.P."/>
            <person name="Shinohara A."/>
            <person name="Yoshida Y."/>
            <person name="Fujiwara M."/>
            <person name="Mori M."/>
            <person name="Tomita M."/>
            <person name="Arakawa K."/>
        </authorList>
    </citation>
    <scope>NUCLEOTIDE SEQUENCE [LARGE SCALE GENOMIC DNA]</scope>
</reference>
<evidence type="ECO:0000313" key="2">
    <source>
        <dbReference type="EMBL" id="GBL93105.1"/>
    </source>
</evidence>
<evidence type="ECO:0000313" key="3">
    <source>
        <dbReference type="Proteomes" id="UP000499080"/>
    </source>
</evidence>
<feature type="signal peptide" evidence="1">
    <location>
        <begin position="1"/>
        <end position="23"/>
    </location>
</feature>
<dbReference type="Proteomes" id="UP000499080">
    <property type="component" value="Unassembled WGS sequence"/>
</dbReference>
<feature type="chain" id="PRO_5021384560" evidence="1">
    <location>
        <begin position="24"/>
        <end position="110"/>
    </location>
</feature>